<dbReference type="InterPro" id="IPR015947">
    <property type="entry name" value="PUA-like_sf"/>
</dbReference>
<dbReference type="NCBIfam" id="TIGR00431">
    <property type="entry name" value="TruB"/>
    <property type="match status" value="1"/>
</dbReference>
<evidence type="ECO:0000256" key="1">
    <source>
        <dbReference type="ARBA" id="ARBA00012787"/>
    </source>
</evidence>
<feature type="domain" description="tRNA pseudouridylate synthase B C-terminal" evidence="6">
    <location>
        <begin position="181"/>
        <end position="241"/>
    </location>
</feature>
<feature type="domain" description="tRNA pseudouridine synthase II TruB subfamily 1 C-terminal" evidence="5">
    <location>
        <begin position="245"/>
        <end position="301"/>
    </location>
</feature>
<dbReference type="GO" id="GO:1990481">
    <property type="term" value="P:mRNA pseudouridine synthesis"/>
    <property type="evidence" value="ECO:0007669"/>
    <property type="project" value="TreeGrafter"/>
</dbReference>
<dbReference type="AlphaFoldDB" id="A0A3B0Z8E8"/>
<evidence type="ECO:0000259" key="6">
    <source>
        <dbReference type="Pfam" id="PF16198"/>
    </source>
</evidence>
<keyword evidence="3 7" id="KW-0413">Isomerase</keyword>
<dbReference type="EMBL" id="UOFP01000086">
    <property type="protein sequence ID" value="VAW85270.1"/>
    <property type="molecule type" value="Genomic_DNA"/>
</dbReference>
<dbReference type="PANTHER" id="PTHR13767">
    <property type="entry name" value="TRNA-PSEUDOURIDINE SYNTHASE"/>
    <property type="match status" value="1"/>
</dbReference>
<dbReference type="PANTHER" id="PTHR13767:SF2">
    <property type="entry name" value="PSEUDOURIDYLATE SYNTHASE TRUB1"/>
    <property type="match status" value="1"/>
</dbReference>
<dbReference type="InterPro" id="IPR015240">
    <property type="entry name" value="tRNA_sdUridine_synth_fam1_C"/>
</dbReference>
<evidence type="ECO:0000259" key="5">
    <source>
        <dbReference type="Pfam" id="PF09157"/>
    </source>
</evidence>
<name>A0A3B0Z8E8_9ZZZZ</name>
<protein>
    <recommendedName>
        <fullName evidence="1">tRNA pseudouridine(55) synthase</fullName>
        <ecNumber evidence="1">5.4.99.25</ecNumber>
    </recommendedName>
</protein>
<dbReference type="GO" id="GO:0006400">
    <property type="term" value="P:tRNA modification"/>
    <property type="evidence" value="ECO:0007669"/>
    <property type="project" value="TreeGrafter"/>
</dbReference>
<dbReference type="SUPFAM" id="SSF55120">
    <property type="entry name" value="Pseudouridine synthase"/>
    <property type="match status" value="1"/>
</dbReference>
<dbReference type="Gene3D" id="3.30.2350.10">
    <property type="entry name" value="Pseudouridine synthase"/>
    <property type="match status" value="1"/>
</dbReference>
<evidence type="ECO:0000259" key="4">
    <source>
        <dbReference type="Pfam" id="PF01509"/>
    </source>
</evidence>
<dbReference type="GO" id="GO:0003723">
    <property type="term" value="F:RNA binding"/>
    <property type="evidence" value="ECO:0007669"/>
    <property type="project" value="InterPro"/>
</dbReference>
<dbReference type="GO" id="GO:0160148">
    <property type="term" value="F:tRNA pseudouridine(55) synthase activity"/>
    <property type="evidence" value="ECO:0007669"/>
    <property type="project" value="UniProtKB-EC"/>
</dbReference>
<organism evidence="7">
    <name type="scientific">hydrothermal vent metagenome</name>
    <dbReference type="NCBI Taxonomy" id="652676"/>
    <lineage>
        <taxon>unclassified sequences</taxon>
        <taxon>metagenomes</taxon>
        <taxon>ecological metagenomes</taxon>
    </lineage>
</organism>
<dbReference type="Gene3D" id="2.30.130.10">
    <property type="entry name" value="PUA domain"/>
    <property type="match status" value="1"/>
</dbReference>
<reference evidence="7" key="1">
    <citation type="submission" date="2018-06" db="EMBL/GenBank/DDBJ databases">
        <authorList>
            <person name="Zhirakovskaya E."/>
        </authorList>
    </citation>
    <scope>NUCLEOTIDE SEQUENCE</scope>
</reference>
<evidence type="ECO:0000256" key="3">
    <source>
        <dbReference type="ARBA" id="ARBA00023235"/>
    </source>
</evidence>
<dbReference type="FunFam" id="2.30.130.10:FF:000012">
    <property type="entry name" value="tRNA pseudouridine synthase B"/>
    <property type="match status" value="1"/>
</dbReference>
<dbReference type="InterPro" id="IPR014780">
    <property type="entry name" value="tRNA_psdUridine_synth_TruB"/>
</dbReference>
<accession>A0A3B0Z8E8</accession>
<dbReference type="HAMAP" id="MF_01080">
    <property type="entry name" value="TruB_bact"/>
    <property type="match status" value="1"/>
</dbReference>
<dbReference type="Pfam" id="PF01509">
    <property type="entry name" value="TruB_N"/>
    <property type="match status" value="1"/>
</dbReference>
<dbReference type="InterPro" id="IPR032819">
    <property type="entry name" value="TruB_C"/>
</dbReference>
<sequence length="305" mass="33724">MARRKKGRDISGILLLDKPLGFSSNGALQRVKRLFNANKAGHTGALDPLANGMLPICLGEATKFSGYLLDADKCYVATCKLGETTTTGDAEGEVVQQRPVAVYDMQLMAQMIERFSGEIEQVPPMYSALKHKGQPLYKLARKGEEVERKPRCITIYNLEILRYQGDELDIRVHSSKGTYIRTLAEDIGEFLGCGAHLTALHREWVAGYKDLPMVSLELVEQLAEQGLNQLDEHLLPMETALKDFPQVELDADASFYICRGQQVLVANSPSSGLLRLYSHKKAFLGLGEVQSDGRIAPKRLVSSAE</sequence>
<evidence type="ECO:0000313" key="7">
    <source>
        <dbReference type="EMBL" id="VAW85270.1"/>
    </source>
</evidence>
<gene>
    <name evidence="7" type="ORF">MNBD_GAMMA18-1731</name>
</gene>
<dbReference type="InterPro" id="IPR036974">
    <property type="entry name" value="PUA_sf"/>
</dbReference>
<evidence type="ECO:0000256" key="2">
    <source>
        <dbReference type="ARBA" id="ARBA00022694"/>
    </source>
</evidence>
<dbReference type="InterPro" id="IPR020103">
    <property type="entry name" value="PsdUridine_synth_cat_dom_sf"/>
</dbReference>
<dbReference type="CDD" id="cd02573">
    <property type="entry name" value="PseudoU_synth_EcTruB"/>
    <property type="match status" value="1"/>
</dbReference>
<dbReference type="SUPFAM" id="SSF88697">
    <property type="entry name" value="PUA domain-like"/>
    <property type="match status" value="1"/>
</dbReference>
<dbReference type="Pfam" id="PF09157">
    <property type="entry name" value="TruB-C_2"/>
    <property type="match status" value="1"/>
</dbReference>
<feature type="domain" description="Pseudouridine synthase II N-terminal" evidence="4">
    <location>
        <begin position="32"/>
        <end position="180"/>
    </location>
</feature>
<dbReference type="InterPro" id="IPR002501">
    <property type="entry name" value="PsdUridine_synth_N"/>
</dbReference>
<dbReference type="EC" id="5.4.99.25" evidence="1"/>
<dbReference type="CDD" id="cd21152">
    <property type="entry name" value="PUA_TruB_bacterial"/>
    <property type="match status" value="1"/>
</dbReference>
<dbReference type="Pfam" id="PF16198">
    <property type="entry name" value="TruB_C_2"/>
    <property type="match status" value="1"/>
</dbReference>
<keyword evidence="2" id="KW-0819">tRNA processing</keyword>
<proteinExistence type="inferred from homology"/>